<keyword evidence="2" id="KW-1185">Reference proteome</keyword>
<proteinExistence type="predicted"/>
<reference evidence="1" key="1">
    <citation type="submission" date="2019-11" db="EMBL/GenBank/DDBJ databases">
        <title>Nori genome reveals adaptations in red seaweeds to the harsh intertidal environment.</title>
        <authorList>
            <person name="Wang D."/>
            <person name="Mao Y."/>
        </authorList>
    </citation>
    <scope>NUCLEOTIDE SEQUENCE</scope>
    <source>
        <tissue evidence="1">Gametophyte</tissue>
    </source>
</reference>
<organism evidence="1 2">
    <name type="scientific">Pyropia yezoensis</name>
    <name type="common">Susabi-nori</name>
    <name type="synonym">Porphyra yezoensis</name>
    <dbReference type="NCBI Taxonomy" id="2788"/>
    <lineage>
        <taxon>Eukaryota</taxon>
        <taxon>Rhodophyta</taxon>
        <taxon>Bangiophyceae</taxon>
        <taxon>Bangiales</taxon>
        <taxon>Bangiaceae</taxon>
        <taxon>Pyropia</taxon>
    </lineage>
</organism>
<accession>A0ACC3C8G2</accession>
<name>A0ACC3C8G2_PYRYE</name>
<comment type="caution">
    <text evidence="1">The sequence shown here is derived from an EMBL/GenBank/DDBJ whole genome shotgun (WGS) entry which is preliminary data.</text>
</comment>
<protein>
    <submittedName>
        <fullName evidence="1">Uncharacterized protein</fullName>
    </submittedName>
</protein>
<dbReference type="EMBL" id="CM020619">
    <property type="protein sequence ID" value="KAK1866566.1"/>
    <property type="molecule type" value="Genomic_DNA"/>
</dbReference>
<evidence type="ECO:0000313" key="1">
    <source>
        <dbReference type="EMBL" id="KAK1866566.1"/>
    </source>
</evidence>
<dbReference type="Proteomes" id="UP000798662">
    <property type="component" value="Chromosome 2"/>
</dbReference>
<sequence>MAPPAAFVGAPAAAAAAAAAAAQLSSAASTVSPLGTVPLTIAPSRAAAVARRPLTHTLRQPSSGAAFAQPPPAGGRPSRVLMWFHSDLRLADNAALTAAAERASVPGGVFVPFVSTSKACSPDYLSAIVRLRDELSAAGTSLVVRATATTSVGETLLGLVRQYNIQQVVFNHSEMAEPTRIEGRVIQQLADAGVDVEAFWSNTLHAPLKEKKTLPTFVDAVSKLTAPPPTASPSRLPQSPQGAAGDATNTALPANVNGQAAAAVLRKAQASLSSMRPGRILAVKAALELGVASPRMVAEQLRSTVAKGGKPARAAGALMSELVWRSYVASSVVRAEVRTSVGV</sequence>
<gene>
    <name evidence="1" type="ORF">I4F81_009082</name>
</gene>
<evidence type="ECO:0000313" key="2">
    <source>
        <dbReference type="Proteomes" id="UP000798662"/>
    </source>
</evidence>